<dbReference type="InterPro" id="IPR050769">
    <property type="entry name" value="NAT_camello-type"/>
</dbReference>
<name>A0A1S8YS15_9GAMM</name>
<feature type="domain" description="N-acetyltransferase" evidence="2">
    <location>
        <begin position="4"/>
        <end position="162"/>
    </location>
</feature>
<dbReference type="Pfam" id="PF00583">
    <property type="entry name" value="Acetyltransf_1"/>
    <property type="match status" value="1"/>
</dbReference>
<dbReference type="STRING" id="1926881.BTJ39_02155"/>
<evidence type="ECO:0000256" key="1">
    <source>
        <dbReference type="ARBA" id="ARBA00022679"/>
    </source>
</evidence>
<dbReference type="PANTHER" id="PTHR13947">
    <property type="entry name" value="GNAT FAMILY N-ACETYLTRANSFERASE"/>
    <property type="match status" value="1"/>
</dbReference>
<dbReference type="PANTHER" id="PTHR13947:SF37">
    <property type="entry name" value="LD18367P"/>
    <property type="match status" value="1"/>
</dbReference>
<proteinExistence type="predicted"/>
<organism evidence="3 4">
    <name type="scientific">Izhakiella australiensis</name>
    <dbReference type="NCBI Taxonomy" id="1926881"/>
    <lineage>
        <taxon>Bacteria</taxon>
        <taxon>Pseudomonadati</taxon>
        <taxon>Pseudomonadota</taxon>
        <taxon>Gammaproteobacteria</taxon>
        <taxon>Enterobacterales</taxon>
        <taxon>Erwiniaceae</taxon>
        <taxon>Izhakiella</taxon>
    </lineage>
</organism>
<accession>A0A1S8YS15</accession>
<dbReference type="Proteomes" id="UP000190667">
    <property type="component" value="Unassembled WGS sequence"/>
</dbReference>
<gene>
    <name evidence="3" type="ORF">BTJ39_02155</name>
</gene>
<dbReference type="EMBL" id="MRUL01000001">
    <property type="protein sequence ID" value="OON41981.1"/>
    <property type="molecule type" value="Genomic_DNA"/>
</dbReference>
<dbReference type="PROSITE" id="PS51186">
    <property type="entry name" value="GNAT"/>
    <property type="match status" value="1"/>
</dbReference>
<sequence length="162" mass="18349">MEPIRIEDWRPEFRQQVIGLILPIQTAEFSITITAQQQPDLQDVRGFYQYGNGGFWLACHGKQVVGCIALKDIGDGEGALRKMFVAAPWRGREHGVAAALLAHLLTHARERKMRTLYLGTTAAFLAAHRFYEKHGFSLVEADTLPESFPRMAVDSRFYRMAL</sequence>
<dbReference type="AlphaFoldDB" id="A0A1S8YS15"/>
<reference evidence="3 4" key="1">
    <citation type="submission" date="2016-12" db="EMBL/GenBank/DDBJ databases">
        <title>Izhakiella australiana sp. nov. of genus Izhakiella isolated from Australian desert.</title>
        <authorList>
            <person name="Ji M."/>
        </authorList>
    </citation>
    <scope>NUCLEOTIDE SEQUENCE [LARGE SCALE GENOMIC DNA]</scope>
    <source>
        <strain evidence="3 4">D4N98</strain>
    </source>
</reference>
<comment type="caution">
    <text evidence="3">The sequence shown here is derived from an EMBL/GenBank/DDBJ whole genome shotgun (WGS) entry which is preliminary data.</text>
</comment>
<keyword evidence="1 3" id="KW-0808">Transferase</keyword>
<dbReference type="InterPro" id="IPR000182">
    <property type="entry name" value="GNAT_dom"/>
</dbReference>
<dbReference type="RefSeq" id="WP_078001007.1">
    <property type="nucleotide sequence ID" value="NZ_MRUL01000001.1"/>
</dbReference>
<evidence type="ECO:0000313" key="3">
    <source>
        <dbReference type="EMBL" id="OON41981.1"/>
    </source>
</evidence>
<dbReference type="Gene3D" id="3.40.630.30">
    <property type="match status" value="1"/>
</dbReference>
<protein>
    <submittedName>
        <fullName evidence="3">GNAT family N-acetyltransferase</fullName>
    </submittedName>
</protein>
<dbReference type="InterPro" id="IPR016181">
    <property type="entry name" value="Acyl_CoA_acyltransferase"/>
</dbReference>
<dbReference type="OrthoDB" id="9799681at2"/>
<evidence type="ECO:0000313" key="4">
    <source>
        <dbReference type="Proteomes" id="UP000190667"/>
    </source>
</evidence>
<dbReference type="SUPFAM" id="SSF55729">
    <property type="entry name" value="Acyl-CoA N-acyltransferases (Nat)"/>
    <property type="match status" value="1"/>
</dbReference>
<dbReference type="GO" id="GO:0008080">
    <property type="term" value="F:N-acetyltransferase activity"/>
    <property type="evidence" value="ECO:0007669"/>
    <property type="project" value="InterPro"/>
</dbReference>
<evidence type="ECO:0000259" key="2">
    <source>
        <dbReference type="PROSITE" id="PS51186"/>
    </source>
</evidence>
<keyword evidence="4" id="KW-1185">Reference proteome</keyword>